<organism evidence="2 3">
    <name type="scientific">Cladonia borealis</name>
    <dbReference type="NCBI Taxonomy" id="184061"/>
    <lineage>
        <taxon>Eukaryota</taxon>
        <taxon>Fungi</taxon>
        <taxon>Dikarya</taxon>
        <taxon>Ascomycota</taxon>
        <taxon>Pezizomycotina</taxon>
        <taxon>Lecanoromycetes</taxon>
        <taxon>OSLEUM clade</taxon>
        <taxon>Lecanoromycetidae</taxon>
        <taxon>Lecanorales</taxon>
        <taxon>Lecanorineae</taxon>
        <taxon>Cladoniaceae</taxon>
        <taxon>Cladonia</taxon>
    </lineage>
</organism>
<dbReference type="AlphaFoldDB" id="A0AA39RB34"/>
<feature type="compositionally biased region" description="Polar residues" evidence="1">
    <location>
        <begin position="177"/>
        <end position="186"/>
    </location>
</feature>
<protein>
    <submittedName>
        <fullName evidence="2">Uncharacterized protein</fullName>
    </submittedName>
</protein>
<keyword evidence="3" id="KW-1185">Reference proteome</keyword>
<evidence type="ECO:0000313" key="2">
    <source>
        <dbReference type="EMBL" id="KAK0517164.1"/>
    </source>
</evidence>
<feature type="region of interest" description="Disordered" evidence="1">
    <location>
        <begin position="87"/>
        <end position="195"/>
    </location>
</feature>
<feature type="compositionally biased region" description="Low complexity" evidence="1">
    <location>
        <begin position="134"/>
        <end position="151"/>
    </location>
</feature>
<dbReference type="Proteomes" id="UP001166286">
    <property type="component" value="Unassembled WGS sequence"/>
</dbReference>
<gene>
    <name evidence="2" type="ORF">JMJ35_000319</name>
</gene>
<evidence type="ECO:0000256" key="1">
    <source>
        <dbReference type="SAM" id="MobiDB-lite"/>
    </source>
</evidence>
<dbReference type="EMBL" id="JAFEKC020000001">
    <property type="protein sequence ID" value="KAK0517164.1"/>
    <property type="molecule type" value="Genomic_DNA"/>
</dbReference>
<feature type="compositionally biased region" description="Basic and acidic residues" evidence="1">
    <location>
        <begin position="216"/>
        <end position="231"/>
    </location>
</feature>
<name>A0AA39RB34_9LECA</name>
<feature type="region of interest" description="Disordered" evidence="1">
    <location>
        <begin position="209"/>
        <end position="267"/>
    </location>
</feature>
<reference evidence="2" key="1">
    <citation type="submission" date="2023-03" db="EMBL/GenBank/DDBJ databases">
        <title>Complete genome of Cladonia borealis.</title>
        <authorList>
            <person name="Park H."/>
        </authorList>
    </citation>
    <scope>NUCLEOTIDE SEQUENCE</scope>
    <source>
        <strain evidence="2">ANT050790</strain>
    </source>
</reference>
<proteinExistence type="predicted"/>
<evidence type="ECO:0000313" key="3">
    <source>
        <dbReference type="Proteomes" id="UP001166286"/>
    </source>
</evidence>
<comment type="caution">
    <text evidence="2">The sequence shown here is derived from an EMBL/GenBank/DDBJ whole genome shotgun (WGS) entry which is preliminary data.</text>
</comment>
<accession>A0AA39RB34</accession>
<feature type="compositionally biased region" description="Basic and acidic residues" evidence="1">
    <location>
        <begin position="255"/>
        <end position="267"/>
    </location>
</feature>
<sequence length="267" mass="29304">MQDPVPPSTSCMSPKRKRDDDRMLFSGAPSPSRLKTTALPTGPHMESDLVIEGSPRSTVAGRLQNLDLDEHHQIPSLDIDLSFGTQEVSTDKNSGDFHPQIFLPPQSFIGPITPPPSSSGPPSGTSQLAYESQPTTMPIEIPETPRLRPVSSPTPPPFTTKPKSPPPPSPALWWSDTEITGYNPSDPTDDGYGINGVGFLPTPAIANARAERRKKQVAEWKNREAREARQKRSDRRRRRDRSVGGSIDQGNGGSRAEEGRRVRFLEI</sequence>
<feature type="region of interest" description="Disordered" evidence="1">
    <location>
        <begin position="1"/>
        <end position="46"/>
    </location>
</feature>
<feature type="compositionally biased region" description="Pro residues" evidence="1">
    <location>
        <begin position="152"/>
        <end position="170"/>
    </location>
</feature>